<dbReference type="GO" id="GO:0035861">
    <property type="term" value="C:site of double-strand break"/>
    <property type="evidence" value="ECO:0007669"/>
    <property type="project" value="TreeGrafter"/>
</dbReference>
<dbReference type="OrthoDB" id="10017160at2759"/>
<dbReference type="GO" id="GO:0015074">
    <property type="term" value="P:DNA integration"/>
    <property type="evidence" value="ECO:0007669"/>
    <property type="project" value="TreeGrafter"/>
</dbReference>
<dbReference type="STRING" id="151549.A0A4C1W3X7"/>
<keyword evidence="3" id="KW-1185">Reference proteome</keyword>
<organism evidence="2 3">
    <name type="scientific">Eumeta variegata</name>
    <name type="common">Bagworm moth</name>
    <name type="synonym">Eumeta japonica</name>
    <dbReference type="NCBI Taxonomy" id="151549"/>
    <lineage>
        <taxon>Eukaryota</taxon>
        <taxon>Metazoa</taxon>
        <taxon>Ecdysozoa</taxon>
        <taxon>Arthropoda</taxon>
        <taxon>Hexapoda</taxon>
        <taxon>Insecta</taxon>
        <taxon>Pterygota</taxon>
        <taxon>Neoptera</taxon>
        <taxon>Endopterygota</taxon>
        <taxon>Lepidoptera</taxon>
        <taxon>Glossata</taxon>
        <taxon>Ditrysia</taxon>
        <taxon>Tineoidea</taxon>
        <taxon>Psychidae</taxon>
        <taxon>Oiketicinae</taxon>
        <taxon>Eumeta</taxon>
    </lineage>
</organism>
<evidence type="ECO:0000256" key="1">
    <source>
        <dbReference type="SAM" id="MobiDB-lite"/>
    </source>
</evidence>
<gene>
    <name evidence="2" type="ORF">EVAR_86592_1</name>
</gene>
<dbReference type="GO" id="GO:0003690">
    <property type="term" value="F:double-stranded DNA binding"/>
    <property type="evidence" value="ECO:0007669"/>
    <property type="project" value="TreeGrafter"/>
</dbReference>
<evidence type="ECO:0000313" key="2">
    <source>
        <dbReference type="EMBL" id="GBP44777.1"/>
    </source>
</evidence>
<accession>A0A4C1W3X7</accession>
<dbReference type="GO" id="GO:0044774">
    <property type="term" value="P:mitotic DNA integrity checkpoint signaling"/>
    <property type="evidence" value="ECO:0007669"/>
    <property type="project" value="TreeGrafter"/>
</dbReference>
<dbReference type="GO" id="GO:0000729">
    <property type="term" value="P:DNA double-strand break processing"/>
    <property type="evidence" value="ECO:0007669"/>
    <property type="project" value="TreeGrafter"/>
</dbReference>
<dbReference type="InterPro" id="IPR036397">
    <property type="entry name" value="RNaseH_sf"/>
</dbReference>
<dbReference type="GO" id="GO:0044547">
    <property type="term" value="F:DNA topoisomerase binding"/>
    <property type="evidence" value="ECO:0007669"/>
    <property type="project" value="TreeGrafter"/>
</dbReference>
<reference evidence="2 3" key="1">
    <citation type="journal article" date="2019" name="Commun. Biol.">
        <title>The bagworm genome reveals a unique fibroin gene that provides high tensile strength.</title>
        <authorList>
            <person name="Kono N."/>
            <person name="Nakamura H."/>
            <person name="Ohtoshi R."/>
            <person name="Tomita M."/>
            <person name="Numata K."/>
            <person name="Arakawa K."/>
        </authorList>
    </citation>
    <scope>NUCLEOTIDE SEQUENCE [LARGE SCALE GENOMIC DNA]</scope>
</reference>
<feature type="region of interest" description="Disordered" evidence="1">
    <location>
        <begin position="25"/>
        <end position="63"/>
    </location>
</feature>
<dbReference type="GO" id="GO:0005634">
    <property type="term" value="C:nucleus"/>
    <property type="evidence" value="ECO:0007669"/>
    <property type="project" value="TreeGrafter"/>
</dbReference>
<dbReference type="AlphaFoldDB" id="A0A4C1W3X7"/>
<dbReference type="GO" id="GO:0042800">
    <property type="term" value="F:histone H3K4 methyltransferase activity"/>
    <property type="evidence" value="ECO:0007669"/>
    <property type="project" value="TreeGrafter"/>
</dbReference>
<dbReference type="PANTHER" id="PTHR46060:SF2">
    <property type="entry name" value="HISTONE-LYSINE N-METHYLTRANSFERASE SETMAR"/>
    <property type="match status" value="1"/>
</dbReference>
<name>A0A4C1W3X7_EUMVA</name>
<dbReference type="GO" id="GO:0031297">
    <property type="term" value="P:replication fork processing"/>
    <property type="evidence" value="ECO:0007669"/>
    <property type="project" value="TreeGrafter"/>
</dbReference>
<proteinExistence type="predicted"/>
<evidence type="ECO:0000313" key="3">
    <source>
        <dbReference type="Proteomes" id="UP000299102"/>
    </source>
</evidence>
<dbReference type="PANTHER" id="PTHR46060">
    <property type="entry name" value="MARINER MOS1 TRANSPOSASE-LIKE PROTEIN"/>
    <property type="match status" value="1"/>
</dbReference>
<dbReference type="Proteomes" id="UP000299102">
    <property type="component" value="Unassembled WGS sequence"/>
</dbReference>
<dbReference type="Gene3D" id="3.30.420.10">
    <property type="entry name" value="Ribonuclease H-like superfamily/Ribonuclease H"/>
    <property type="match status" value="1"/>
</dbReference>
<protein>
    <recommendedName>
        <fullName evidence="4">Mariner Mos1 transposase</fullName>
    </recommendedName>
</protein>
<evidence type="ECO:0008006" key="4">
    <source>
        <dbReference type="Google" id="ProtNLM"/>
    </source>
</evidence>
<dbReference type="GO" id="GO:0000793">
    <property type="term" value="C:condensed chromosome"/>
    <property type="evidence" value="ECO:0007669"/>
    <property type="project" value="TreeGrafter"/>
</dbReference>
<dbReference type="EMBL" id="BGZK01000458">
    <property type="protein sequence ID" value="GBP44777.1"/>
    <property type="molecule type" value="Genomic_DNA"/>
</dbReference>
<dbReference type="InterPro" id="IPR052709">
    <property type="entry name" value="Transposase-MT_Hybrid"/>
</dbReference>
<dbReference type="GO" id="GO:0000014">
    <property type="term" value="F:single-stranded DNA endodeoxyribonuclease activity"/>
    <property type="evidence" value="ECO:0007669"/>
    <property type="project" value="TreeGrafter"/>
</dbReference>
<sequence length="279" mass="31767">MKRLMRVSGAKEVCKGACADMLSLFTPMGNRPQSRGEREGGPSASRRSPPPMDTRDPRGVTGALPAPWKGIGYLVEGIGSMKGERILIYSVQRIKRFRRSENEISRERRSLFSSARAEAATTEDNINAVQLMIETDRRGTYHQIRTSLGIGMSRVHKILHEHVVVRKLCTRSIPDNLTEVQKLHRVDWYREMMQRFIDGDSNSVQDIVIGIEILVHSSYSPDIAPCNFYLFPKVKEKLREKWFTDAEQAVVAYEKVVDTTPITSSRQSVLNGHYFEKQQ</sequence>
<dbReference type="GO" id="GO:0046975">
    <property type="term" value="F:histone H3K36 methyltransferase activity"/>
    <property type="evidence" value="ECO:0007669"/>
    <property type="project" value="TreeGrafter"/>
</dbReference>
<dbReference type="GO" id="GO:0006303">
    <property type="term" value="P:double-strand break repair via nonhomologous end joining"/>
    <property type="evidence" value="ECO:0007669"/>
    <property type="project" value="TreeGrafter"/>
</dbReference>
<dbReference type="GO" id="GO:0003697">
    <property type="term" value="F:single-stranded DNA binding"/>
    <property type="evidence" value="ECO:0007669"/>
    <property type="project" value="TreeGrafter"/>
</dbReference>
<comment type="caution">
    <text evidence="2">The sequence shown here is derived from an EMBL/GenBank/DDBJ whole genome shotgun (WGS) entry which is preliminary data.</text>
</comment>